<protein>
    <submittedName>
        <fullName evidence="2">Uncharacterized protein</fullName>
    </submittedName>
</protein>
<comment type="caution">
    <text evidence="2">The sequence shown here is derived from an EMBL/GenBank/DDBJ whole genome shotgun (WGS) entry which is preliminary data.</text>
</comment>
<reference evidence="2 3" key="1">
    <citation type="submission" date="2019-05" db="EMBL/GenBank/DDBJ databases">
        <title>Another draft genome of Portunus trituberculatus and its Hox gene families provides insights of decapod evolution.</title>
        <authorList>
            <person name="Jeong J.-H."/>
            <person name="Song I."/>
            <person name="Kim S."/>
            <person name="Choi T."/>
            <person name="Kim D."/>
            <person name="Ryu S."/>
            <person name="Kim W."/>
        </authorList>
    </citation>
    <scope>NUCLEOTIDE SEQUENCE [LARGE SCALE GENOMIC DNA]</scope>
    <source>
        <tissue evidence="2">Muscle</tissue>
    </source>
</reference>
<dbReference type="EMBL" id="VSRR010000754">
    <property type="protein sequence ID" value="MPC19246.1"/>
    <property type="molecule type" value="Genomic_DNA"/>
</dbReference>
<organism evidence="2 3">
    <name type="scientific">Portunus trituberculatus</name>
    <name type="common">Swimming crab</name>
    <name type="synonym">Neptunus trituberculatus</name>
    <dbReference type="NCBI Taxonomy" id="210409"/>
    <lineage>
        <taxon>Eukaryota</taxon>
        <taxon>Metazoa</taxon>
        <taxon>Ecdysozoa</taxon>
        <taxon>Arthropoda</taxon>
        <taxon>Crustacea</taxon>
        <taxon>Multicrustacea</taxon>
        <taxon>Malacostraca</taxon>
        <taxon>Eumalacostraca</taxon>
        <taxon>Eucarida</taxon>
        <taxon>Decapoda</taxon>
        <taxon>Pleocyemata</taxon>
        <taxon>Brachyura</taxon>
        <taxon>Eubrachyura</taxon>
        <taxon>Portunoidea</taxon>
        <taxon>Portunidae</taxon>
        <taxon>Portuninae</taxon>
        <taxon>Portunus</taxon>
    </lineage>
</organism>
<keyword evidence="1" id="KW-0812">Transmembrane</keyword>
<keyword evidence="3" id="KW-1185">Reference proteome</keyword>
<dbReference type="Proteomes" id="UP000324222">
    <property type="component" value="Unassembled WGS sequence"/>
</dbReference>
<keyword evidence="1" id="KW-0472">Membrane</keyword>
<feature type="transmembrane region" description="Helical" evidence="1">
    <location>
        <begin position="51"/>
        <end position="73"/>
    </location>
</feature>
<keyword evidence="1" id="KW-1133">Transmembrane helix</keyword>
<dbReference type="AlphaFoldDB" id="A0A5B7DDS4"/>
<proteinExistence type="predicted"/>
<evidence type="ECO:0000313" key="2">
    <source>
        <dbReference type="EMBL" id="MPC19246.1"/>
    </source>
</evidence>
<evidence type="ECO:0000313" key="3">
    <source>
        <dbReference type="Proteomes" id="UP000324222"/>
    </source>
</evidence>
<name>A0A5B7DDS4_PORTR</name>
<accession>A0A5B7DDS4</accession>
<gene>
    <name evidence="2" type="ORF">E2C01_012157</name>
</gene>
<evidence type="ECO:0000256" key="1">
    <source>
        <dbReference type="SAM" id="Phobius"/>
    </source>
</evidence>
<sequence>MFSTMEHNTGLISSTPTLFKRSSYTRSFIFSEISSPRSAAFRAEEESLGTLLVSLAAIHSASFIISNLVVILASRRYRVSVVLPRSWGRSSYSELFKLERSFGLSKADSIISALLGLYTASKTVQQLTDPLFIKHFSHTTTSFIFIFPMLLPSGQLQKISESLATLLNINKPTVGTGPTFKSLWPLDALGFGHFSPQPWSLRFPTLVTLAPNPGHSGFPPWSLQPPTLVTPASYTGHSSLLVYL</sequence>